<dbReference type="Proteomes" id="UP000824070">
    <property type="component" value="Unassembled WGS sequence"/>
</dbReference>
<proteinExistence type="predicted"/>
<evidence type="ECO:0000256" key="1">
    <source>
        <dbReference type="SAM" id="MobiDB-lite"/>
    </source>
</evidence>
<feature type="compositionally biased region" description="Low complexity" evidence="1">
    <location>
        <begin position="26"/>
        <end position="59"/>
    </location>
</feature>
<gene>
    <name evidence="3" type="ORF">IAC52_01405</name>
</gene>
<evidence type="ECO:0000313" key="3">
    <source>
        <dbReference type="EMBL" id="HIU44936.1"/>
    </source>
</evidence>
<feature type="region of interest" description="Disordered" evidence="1">
    <location>
        <begin position="20"/>
        <end position="63"/>
    </location>
</feature>
<sequence>MKNLIVLALATLALASCAGGQSSTVSSTPDAESTSSTSSESSSSLSSSSSDATPDSTTSQTQVEAMEDVVITPDDIPATSQSSYLVDEDVEIGGITFNLTYVEKGTGDGAGTIQMKKSDVLIYNKTALGHNTVVITLMDKRSEYNPYIATYDVYGLDSLELDVKGYQGTLATLEEAGKVTYTYTFDRVYPYFTIVNAESDNPRAGYAYSIEFTNK</sequence>
<dbReference type="EMBL" id="DVMV01000010">
    <property type="protein sequence ID" value="HIU44936.1"/>
    <property type="molecule type" value="Genomic_DNA"/>
</dbReference>
<feature type="signal peptide" evidence="2">
    <location>
        <begin position="1"/>
        <end position="18"/>
    </location>
</feature>
<name>A0A9D1LN56_9FIRM</name>
<reference evidence="3" key="2">
    <citation type="journal article" date="2021" name="PeerJ">
        <title>Extensive microbial diversity within the chicken gut microbiome revealed by metagenomics and culture.</title>
        <authorList>
            <person name="Gilroy R."/>
            <person name="Ravi A."/>
            <person name="Getino M."/>
            <person name="Pursley I."/>
            <person name="Horton D.L."/>
            <person name="Alikhan N.F."/>
            <person name="Baker D."/>
            <person name="Gharbi K."/>
            <person name="Hall N."/>
            <person name="Watson M."/>
            <person name="Adriaenssens E.M."/>
            <person name="Foster-Nyarko E."/>
            <person name="Jarju S."/>
            <person name="Secka A."/>
            <person name="Antonio M."/>
            <person name="Oren A."/>
            <person name="Chaudhuri R.R."/>
            <person name="La Ragione R."/>
            <person name="Hildebrand F."/>
            <person name="Pallen M.J."/>
        </authorList>
    </citation>
    <scope>NUCLEOTIDE SEQUENCE</scope>
    <source>
        <strain evidence="3">ChiGjej1B1-22543</strain>
    </source>
</reference>
<dbReference type="AlphaFoldDB" id="A0A9D1LN56"/>
<organism evidence="3 4">
    <name type="scientific">Candidatus Alloenteromonas pullicola</name>
    <dbReference type="NCBI Taxonomy" id="2840784"/>
    <lineage>
        <taxon>Bacteria</taxon>
        <taxon>Bacillati</taxon>
        <taxon>Bacillota</taxon>
        <taxon>Bacillota incertae sedis</taxon>
        <taxon>Candidatus Alloenteromonas</taxon>
    </lineage>
</organism>
<evidence type="ECO:0000313" key="4">
    <source>
        <dbReference type="Proteomes" id="UP000824070"/>
    </source>
</evidence>
<feature type="chain" id="PRO_5038712209" description="Lipoprotein" evidence="2">
    <location>
        <begin position="19"/>
        <end position="215"/>
    </location>
</feature>
<comment type="caution">
    <text evidence="3">The sequence shown here is derived from an EMBL/GenBank/DDBJ whole genome shotgun (WGS) entry which is preliminary data.</text>
</comment>
<protein>
    <recommendedName>
        <fullName evidence="5">Lipoprotein</fullName>
    </recommendedName>
</protein>
<reference evidence="3" key="1">
    <citation type="submission" date="2020-10" db="EMBL/GenBank/DDBJ databases">
        <authorList>
            <person name="Gilroy R."/>
        </authorList>
    </citation>
    <scope>NUCLEOTIDE SEQUENCE</scope>
    <source>
        <strain evidence="3">ChiGjej1B1-22543</strain>
    </source>
</reference>
<keyword evidence="2" id="KW-0732">Signal</keyword>
<evidence type="ECO:0000256" key="2">
    <source>
        <dbReference type="SAM" id="SignalP"/>
    </source>
</evidence>
<accession>A0A9D1LN56</accession>
<evidence type="ECO:0008006" key="5">
    <source>
        <dbReference type="Google" id="ProtNLM"/>
    </source>
</evidence>
<dbReference type="PROSITE" id="PS51257">
    <property type="entry name" value="PROKAR_LIPOPROTEIN"/>
    <property type="match status" value="1"/>
</dbReference>